<dbReference type="InterPro" id="IPR041018">
    <property type="entry name" value="ADPRTs_Tse2"/>
</dbReference>
<proteinExistence type="predicted"/>
<protein>
    <recommendedName>
        <fullName evidence="2">Tse2 ADP-ribosyltransferase toxin domain-containing protein</fullName>
    </recommendedName>
</protein>
<dbReference type="Proteomes" id="UP000310108">
    <property type="component" value="Unassembled WGS sequence"/>
</dbReference>
<dbReference type="Pfam" id="PF18648">
    <property type="entry name" value="ADPRTs_Tse2"/>
    <property type="match status" value="1"/>
</dbReference>
<evidence type="ECO:0000313" key="3">
    <source>
        <dbReference type="EMBL" id="TKW48780.1"/>
    </source>
</evidence>
<reference evidence="3 4" key="1">
    <citation type="journal article" date="2019" name="PLoS ONE">
        <title>Comparative genome analysis indicates high evolutionary potential of pathogenicity genes in Colletotrichum tanaceti.</title>
        <authorList>
            <person name="Lelwala R.V."/>
            <person name="Korhonen P.K."/>
            <person name="Young N.D."/>
            <person name="Scott J.B."/>
            <person name="Ades P.A."/>
            <person name="Gasser R.B."/>
            <person name="Taylor P.W.J."/>
        </authorList>
    </citation>
    <scope>NUCLEOTIDE SEQUENCE [LARGE SCALE GENOMIC DNA]</scope>
    <source>
        <strain evidence="3">BRIP57314</strain>
    </source>
</reference>
<dbReference type="OrthoDB" id="10266325at2759"/>
<organism evidence="3 4">
    <name type="scientific">Colletotrichum tanaceti</name>
    <dbReference type="NCBI Taxonomy" id="1306861"/>
    <lineage>
        <taxon>Eukaryota</taxon>
        <taxon>Fungi</taxon>
        <taxon>Dikarya</taxon>
        <taxon>Ascomycota</taxon>
        <taxon>Pezizomycotina</taxon>
        <taxon>Sordariomycetes</taxon>
        <taxon>Hypocreomycetidae</taxon>
        <taxon>Glomerellales</taxon>
        <taxon>Glomerellaceae</taxon>
        <taxon>Colletotrichum</taxon>
        <taxon>Colletotrichum destructivum species complex</taxon>
    </lineage>
</organism>
<feature type="region of interest" description="Disordered" evidence="1">
    <location>
        <begin position="190"/>
        <end position="218"/>
    </location>
</feature>
<comment type="caution">
    <text evidence="3">The sequence shown here is derived from an EMBL/GenBank/DDBJ whole genome shotgun (WGS) entry which is preliminary data.</text>
</comment>
<feature type="compositionally biased region" description="Low complexity" evidence="1">
    <location>
        <begin position="190"/>
        <end position="217"/>
    </location>
</feature>
<name>A0A4U6X0B6_9PEZI</name>
<gene>
    <name evidence="3" type="ORF">CTA1_10334</name>
</gene>
<evidence type="ECO:0000259" key="2">
    <source>
        <dbReference type="Pfam" id="PF18648"/>
    </source>
</evidence>
<accession>A0A4U6X0B6</accession>
<feature type="region of interest" description="Disordered" evidence="1">
    <location>
        <begin position="144"/>
        <end position="163"/>
    </location>
</feature>
<dbReference type="EMBL" id="PJEX01000729">
    <property type="protein sequence ID" value="TKW48780.1"/>
    <property type="molecule type" value="Genomic_DNA"/>
</dbReference>
<evidence type="ECO:0000313" key="4">
    <source>
        <dbReference type="Proteomes" id="UP000310108"/>
    </source>
</evidence>
<evidence type="ECO:0000256" key="1">
    <source>
        <dbReference type="SAM" id="MobiDB-lite"/>
    </source>
</evidence>
<dbReference type="AlphaFoldDB" id="A0A4U6X0B6"/>
<sequence>MSRFIDSFKCVPVLLFRVSSGKTVKLREFSLKRTKSFDVIPEKGMVKPKALEPSTYEGPNGASMRPLGKFQNELVQSYKGDKVVVYAVPEGTQLPKDLILVHEHSDHYSLQPAVEMPLNKLNEKINKFYAKYAKEYTKSKWLKTFQDTGPPEPSVDLSSSSANSGPNDWIWSDEHGAYYTYDAQGKLEWSPASGPSDSSADPSSSSAGPSSSSADSGTDWVWSQQFRAYYRYNAKGECEWAPTSG</sequence>
<keyword evidence="4" id="KW-1185">Reference proteome</keyword>
<feature type="domain" description="Tse2 ADP-ribosyltransferase toxin" evidence="2">
    <location>
        <begin position="15"/>
        <end position="141"/>
    </location>
</feature>